<dbReference type="Pfam" id="PF07883">
    <property type="entry name" value="Cupin_2"/>
    <property type="match status" value="1"/>
</dbReference>
<feature type="domain" description="Cupin type-2" evidence="1">
    <location>
        <begin position="44"/>
        <end position="105"/>
    </location>
</feature>
<evidence type="ECO:0000313" key="2">
    <source>
        <dbReference type="EMBL" id="MBG0562916.1"/>
    </source>
</evidence>
<dbReference type="Proteomes" id="UP000598146">
    <property type="component" value="Unassembled WGS sequence"/>
</dbReference>
<name>A0A931CAB5_9ACTN</name>
<dbReference type="SUPFAM" id="SSF51182">
    <property type="entry name" value="RmlC-like cupins"/>
    <property type="match status" value="1"/>
</dbReference>
<dbReference type="InterPro" id="IPR014710">
    <property type="entry name" value="RmlC-like_jellyroll"/>
</dbReference>
<dbReference type="EMBL" id="JADQTO010000006">
    <property type="protein sequence ID" value="MBG0562916.1"/>
    <property type="molecule type" value="Genomic_DNA"/>
</dbReference>
<dbReference type="AlphaFoldDB" id="A0A931CAB5"/>
<evidence type="ECO:0000259" key="1">
    <source>
        <dbReference type="Pfam" id="PF07883"/>
    </source>
</evidence>
<comment type="caution">
    <text evidence="2">The sequence shown here is derived from an EMBL/GenBank/DDBJ whole genome shotgun (WGS) entry which is preliminary data.</text>
</comment>
<gene>
    <name evidence="2" type="ORF">I4J89_15785</name>
</gene>
<dbReference type="InterPro" id="IPR011051">
    <property type="entry name" value="RmlC_Cupin_sf"/>
</dbReference>
<protein>
    <submittedName>
        <fullName evidence="2">Cupin domain-containing protein</fullName>
    </submittedName>
</protein>
<keyword evidence="3" id="KW-1185">Reference proteome</keyword>
<evidence type="ECO:0000313" key="3">
    <source>
        <dbReference type="Proteomes" id="UP000598146"/>
    </source>
</evidence>
<sequence>MRKLSIAELEPHHRGPQFTSPLPGHVVEKGGFRIYPEPNFRTHDEPGRHVHTVPELFVIVQGSGAIEIEGAEVDKFTAGEAVLFEPGEDHHLISRGTDPLVFVWLHLAPEPAE</sequence>
<dbReference type="InterPro" id="IPR013096">
    <property type="entry name" value="Cupin_2"/>
</dbReference>
<dbReference type="RefSeq" id="WP_196414700.1">
    <property type="nucleotide sequence ID" value="NZ_JADQTO010000006.1"/>
</dbReference>
<organism evidence="2 3">
    <name type="scientific">Actinoplanes aureus</name>
    <dbReference type="NCBI Taxonomy" id="2792083"/>
    <lineage>
        <taxon>Bacteria</taxon>
        <taxon>Bacillati</taxon>
        <taxon>Actinomycetota</taxon>
        <taxon>Actinomycetes</taxon>
        <taxon>Micromonosporales</taxon>
        <taxon>Micromonosporaceae</taxon>
        <taxon>Actinoplanes</taxon>
    </lineage>
</organism>
<accession>A0A931CAB5</accession>
<proteinExistence type="predicted"/>
<dbReference type="Gene3D" id="2.60.120.10">
    <property type="entry name" value="Jelly Rolls"/>
    <property type="match status" value="1"/>
</dbReference>
<reference evidence="2" key="1">
    <citation type="submission" date="2020-11" db="EMBL/GenBank/DDBJ databases">
        <title>Isolation and identification of active actinomycetes.</title>
        <authorList>
            <person name="Sun X."/>
        </authorList>
    </citation>
    <scope>NUCLEOTIDE SEQUENCE</scope>
    <source>
        <strain evidence="2">NEAU-A11</strain>
    </source>
</reference>